<dbReference type="SUPFAM" id="SSF52096">
    <property type="entry name" value="ClpP/crotonase"/>
    <property type="match status" value="1"/>
</dbReference>
<dbReference type="Gene3D" id="3.30.750.44">
    <property type="match status" value="1"/>
</dbReference>
<dbReference type="EC" id="3.4.-.-" evidence="3"/>
<dbReference type="InterPro" id="IPR005151">
    <property type="entry name" value="Tail-specific_protease"/>
</dbReference>
<dbReference type="SMART" id="SM00245">
    <property type="entry name" value="TSPc"/>
    <property type="match status" value="1"/>
</dbReference>
<dbReference type="Pfam" id="PF11918">
    <property type="entry name" value="Peptidase_S41_N"/>
    <property type="match status" value="1"/>
</dbReference>
<dbReference type="CDD" id="cd07563">
    <property type="entry name" value="Peptidase_S41_IRBP"/>
    <property type="match status" value="1"/>
</dbReference>
<dbReference type="GO" id="GO:0016787">
    <property type="term" value="F:hydrolase activity"/>
    <property type="evidence" value="ECO:0007669"/>
    <property type="project" value="UniProtKB-KW"/>
</dbReference>
<sequence>MMFKMNPIKIKKALSIALLLFSASASAQTVGVKDVHDIVQKLTDQLVEVYPFPEISAKYQQAILRNEKAGRYVGLSEDSLAKKLTEDLRTVHKDVHLRVMKNEETYKRLSAPSGRRSDDSTELKRMKTQNYGFKSVQIDGAKSTAYIDIPGPFWGTQESFEMASAAMNMAAHSKYVILDIRHNPGGTGHMGRFIASYFYSPGNEKFYLNGFYKNRKMDEQEWTYSYVPGRRNPDAKVYILVGPGTASASEGLAYAMQKLGRATIVGDTTAGAGIAGSFVPLKRNLIAFVPVKMVVAPHSDEGWEGTGVIPDVLSGDEDALEIARKLIEKDRKDQ</sequence>
<dbReference type="PANTHER" id="PTHR11261">
    <property type="entry name" value="INTERPHOTORECEPTOR RETINOID-BINDING PROTEIN"/>
    <property type="match status" value="1"/>
</dbReference>
<evidence type="ECO:0000259" key="2">
    <source>
        <dbReference type="SMART" id="SM00245"/>
    </source>
</evidence>
<organism evidence="3 4">
    <name type="scientific">Olivibacter jilunii</name>
    <dbReference type="NCBI Taxonomy" id="985016"/>
    <lineage>
        <taxon>Bacteria</taxon>
        <taxon>Pseudomonadati</taxon>
        <taxon>Bacteroidota</taxon>
        <taxon>Sphingobacteriia</taxon>
        <taxon>Sphingobacteriales</taxon>
        <taxon>Sphingobacteriaceae</taxon>
        <taxon>Olivibacter</taxon>
    </lineage>
</organism>
<reference evidence="4" key="1">
    <citation type="journal article" date="2019" name="Int. J. Syst. Evol. Microbiol.">
        <title>The Global Catalogue of Microorganisms (GCM) 10K type strain sequencing project: providing services to taxonomists for standard genome sequencing and annotation.</title>
        <authorList>
            <consortium name="The Broad Institute Genomics Platform"/>
            <consortium name="The Broad Institute Genome Sequencing Center for Infectious Disease"/>
            <person name="Wu L."/>
            <person name="Ma J."/>
        </authorList>
    </citation>
    <scope>NUCLEOTIDE SEQUENCE [LARGE SCALE GENOMIC DNA]</scope>
    <source>
        <strain evidence="4">KCTC 23098</strain>
    </source>
</reference>
<protein>
    <submittedName>
        <fullName evidence="3">S41 family peptidase</fullName>
        <ecNumber evidence="3">3.4.-.-</ecNumber>
    </submittedName>
</protein>
<dbReference type="InterPro" id="IPR029045">
    <property type="entry name" value="ClpP/crotonase-like_dom_sf"/>
</dbReference>
<feature type="signal peptide" evidence="1">
    <location>
        <begin position="1"/>
        <end position="27"/>
    </location>
</feature>
<dbReference type="EMBL" id="JBHUPA010000007">
    <property type="protein sequence ID" value="MFD2962422.1"/>
    <property type="molecule type" value="Genomic_DNA"/>
</dbReference>
<dbReference type="Pfam" id="PF03572">
    <property type="entry name" value="Peptidase_S41"/>
    <property type="match status" value="1"/>
</dbReference>
<name>A0ABW6AZD8_9SPHI</name>
<accession>A0ABW6AZD8</accession>
<evidence type="ECO:0000313" key="3">
    <source>
        <dbReference type="EMBL" id="MFD2962422.1"/>
    </source>
</evidence>
<feature type="domain" description="Tail specific protease" evidence="2">
    <location>
        <begin position="83"/>
        <end position="315"/>
    </location>
</feature>
<gene>
    <name evidence="3" type="ORF">ACFS6J_11540</name>
</gene>
<keyword evidence="4" id="KW-1185">Reference proteome</keyword>
<dbReference type="Gene3D" id="3.90.226.10">
    <property type="entry name" value="2-enoyl-CoA Hydratase, Chain A, domain 1"/>
    <property type="match status" value="1"/>
</dbReference>
<evidence type="ECO:0000313" key="4">
    <source>
        <dbReference type="Proteomes" id="UP001597560"/>
    </source>
</evidence>
<comment type="caution">
    <text evidence="3">The sequence shown here is derived from an EMBL/GenBank/DDBJ whole genome shotgun (WGS) entry which is preliminary data.</text>
</comment>
<keyword evidence="1" id="KW-0732">Signal</keyword>
<dbReference type="Proteomes" id="UP001597560">
    <property type="component" value="Unassembled WGS sequence"/>
</dbReference>
<proteinExistence type="predicted"/>
<dbReference type="PANTHER" id="PTHR11261:SF3">
    <property type="entry name" value="RETINOL-BINDING PROTEIN 3"/>
    <property type="match status" value="1"/>
</dbReference>
<keyword evidence="3" id="KW-0378">Hydrolase</keyword>
<feature type="chain" id="PRO_5046480515" evidence="1">
    <location>
        <begin position="28"/>
        <end position="334"/>
    </location>
</feature>
<evidence type="ECO:0000256" key="1">
    <source>
        <dbReference type="SAM" id="SignalP"/>
    </source>
</evidence>